<accession>A0A7K1SKI8</accession>
<name>A0A7K1SKI8_9BACT</name>
<dbReference type="AlphaFoldDB" id="A0A7K1SKI8"/>
<comment type="caution">
    <text evidence="1">The sequence shown here is derived from an EMBL/GenBank/DDBJ whole genome shotgun (WGS) entry which is preliminary data.</text>
</comment>
<protein>
    <submittedName>
        <fullName evidence="1">Uncharacterized protein</fullName>
    </submittedName>
</protein>
<evidence type="ECO:0000313" key="2">
    <source>
        <dbReference type="Proteomes" id="UP000436006"/>
    </source>
</evidence>
<proteinExistence type="predicted"/>
<dbReference type="EMBL" id="WPIN01000015">
    <property type="protein sequence ID" value="MVM34268.1"/>
    <property type="molecule type" value="Genomic_DNA"/>
</dbReference>
<keyword evidence="2" id="KW-1185">Reference proteome</keyword>
<dbReference type="Proteomes" id="UP000436006">
    <property type="component" value="Unassembled WGS sequence"/>
</dbReference>
<organism evidence="1 2">
    <name type="scientific">Spirosoma arboris</name>
    <dbReference type="NCBI Taxonomy" id="2682092"/>
    <lineage>
        <taxon>Bacteria</taxon>
        <taxon>Pseudomonadati</taxon>
        <taxon>Bacteroidota</taxon>
        <taxon>Cytophagia</taxon>
        <taxon>Cytophagales</taxon>
        <taxon>Cytophagaceae</taxon>
        <taxon>Spirosoma</taxon>
    </lineage>
</organism>
<reference evidence="1 2" key="1">
    <citation type="submission" date="2019-12" db="EMBL/GenBank/DDBJ databases">
        <title>Spirosoma sp. HMF4905 genome sequencing and assembly.</title>
        <authorList>
            <person name="Kang H."/>
            <person name="Cha I."/>
            <person name="Kim H."/>
            <person name="Joh K."/>
        </authorList>
    </citation>
    <scope>NUCLEOTIDE SEQUENCE [LARGE SCALE GENOMIC DNA]</scope>
    <source>
        <strain evidence="1 2">HMF4905</strain>
    </source>
</reference>
<evidence type="ECO:0000313" key="1">
    <source>
        <dbReference type="EMBL" id="MVM34268.1"/>
    </source>
</evidence>
<sequence length="92" mass="10420">MGRNKEPLTGTQKDEEEFAKKVAIIKKIGARKLATYGFLSHESIHNYCRRDRGGERLESLVDESLKAHQESVDVADKLSVDRSRKILADVHV</sequence>
<dbReference type="RefSeq" id="WP_157589095.1">
    <property type="nucleotide sequence ID" value="NZ_WPIN01000015.1"/>
</dbReference>
<gene>
    <name evidence="1" type="ORF">GO755_29830</name>
</gene>